<dbReference type="InterPro" id="IPR001647">
    <property type="entry name" value="HTH_TetR"/>
</dbReference>
<dbReference type="InterPro" id="IPR050109">
    <property type="entry name" value="HTH-type_TetR-like_transc_reg"/>
</dbReference>
<dbReference type="RefSeq" id="WP_054295579.1">
    <property type="nucleotide sequence ID" value="NZ_CP012752.1"/>
</dbReference>
<feature type="domain" description="HTH tetR-type" evidence="5">
    <location>
        <begin position="9"/>
        <end position="69"/>
    </location>
</feature>
<dbReference type="Pfam" id="PF13305">
    <property type="entry name" value="TetR_C_33"/>
    <property type="match status" value="1"/>
</dbReference>
<organism evidence="6 7">
    <name type="scientific">Kibdelosporangium phytohabitans</name>
    <dbReference type="NCBI Taxonomy" id="860235"/>
    <lineage>
        <taxon>Bacteria</taxon>
        <taxon>Bacillati</taxon>
        <taxon>Actinomycetota</taxon>
        <taxon>Actinomycetes</taxon>
        <taxon>Pseudonocardiales</taxon>
        <taxon>Pseudonocardiaceae</taxon>
        <taxon>Kibdelosporangium</taxon>
    </lineage>
</organism>
<dbReference type="InterPro" id="IPR036271">
    <property type="entry name" value="Tet_transcr_reg_TetR-rel_C_sf"/>
</dbReference>
<feature type="DNA-binding region" description="H-T-H motif" evidence="4">
    <location>
        <begin position="32"/>
        <end position="51"/>
    </location>
</feature>
<dbReference type="OrthoDB" id="4709966at2"/>
<accession>A0A0N9IFP8</accession>
<dbReference type="SUPFAM" id="SSF48498">
    <property type="entry name" value="Tetracyclin repressor-like, C-terminal domain"/>
    <property type="match status" value="1"/>
</dbReference>
<dbReference type="AlphaFoldDB" id="A0A0N9IFP8"/>
<dbReference type="KEGG" id="kphy:AOZ06_48635"/>
<protein>
    <submittedName>
        <fullName evidence="6">TetR family transcriptional regulator</fullName>
    </submittedName>
</protein>
<dbReference type="Gene3D" id="1.10.357.10">
    <property type="entry name" value="Tetracycline Repressor, domain 2"/>
    <property type="match status" value="1"/>
</dbReference>
<dbReference type="Proteomes" id="UP000063699">
    <property type="component" value="Chromosome"/>
</dbReference>
<evidence type="ECO:0000256" key="3">
    <source>
        <dbReference type="ARBA" id="ARBA00023163"/>
    </source>
</evidence>
<dbReference type="GO" id="GO:0000976">
    <property type="term" value="F:transcription cis-regulatory region binding"/>
    <property type="evidence" value="ECO:0007669"/>
    <property type="project" value="TreeGrafter"/>
</dbReference>
<sequence>MPRPKTHDDALRVRLLDRAGELLSGEGPDALSLRRLAADVGTSTTAVYSLFGGKPALVRELYVDAFHRFGSRLTQVSLSGDPAEDLVQLGLAYRRAALAEPHLYLIMFTKAVAGFEPDNETAAHVLGPMVEVGRLAGLPDPETAAMTVWGLVHGLVSLELNGNLTDAGHVERVLRAGLAGFSVSVAVQRTASAVVSGSSG</sequence>
<dbReference type="InterPro" id="IPR009057">
    <property type="entry name" value="Homeodomain-like_sf"/>
</dbReference>
<name>A0A0N9IFP8_9PSEU</name>
<evidence type="ECO:0000313" key="6">
    <source>
        <dbReference type="EMBL" id="ALG13693.1"/>
    </source>
</evidence>
<evidence type="ECO:0000259" key="5">
    <source>
        <dbReference type="PROSITE" id="PS50977"/>
    </source>
</evidence>
<dbReference type="InterPro" id="IPR025996">
    <property type="entry name" value="MT1864/Rv1816-like_C"/>
</dbReference>
<keyword evidence="7" id="KW-1185">Reference proteome</keyword>
<keyword evidence="1" id="KW-0805">Transcription regulation</keyword>
<dbReference type="PANTHER" id="PTHR30055:SF209">
    <property type="entry name" value="POSSIBLE TRANSCRIPTIONAL REGULATORY PROTEIN (PROBABLY TETR-FAMILY)"/>
    <property type="match status" value="1"/>
</dbReference>
<dbReference type="SUPFAM" id="SSF46689">
    <property type="entry name" value="Homeodomain-like"/>
    <property type="match status" value="1"/>
</dbReference>
<evidence type="ECO:0000313" key="7">
    <source>
        <dbReference type="Proteomes" id="UP000063699"/>
    </source>
</evidence>
<evidence type="ECO:0000256" key="1">
    <source>
        <dbReference type="ARBA" id="ARBA00023015"/>
    </source>
</evidence>
<dbReference type="PANTHER" id="PTHR30055">
    <property type="entry name" value="HTH-TYPE TRANSCRIPTIONAL REGULATOR RUTR"/>
    <property type="match status" value="1"/>
</dbReference>
<proteinExistence type="predicted"/>
<keyword evidence="3" id="KW-0804">Transcription</keyword>
<reference evidence="6 7" key="1">
    <citation type="submission" date="2015-07" db="EMBL/GenBank/DDBJ databases">
        <title>Genome sequencing of Kibdelosporangium phytohabitans.</title>
        <authorList>
            <person name="Qin S."/>
            <person name="Xing K."/>
        </authorList>
    </citation>
    <scope>NUCLEOTIDE SEQUENCE [LARGE SCALE GENOMIC DNA]</scope>
    <source>
        <strain evidence="6 7">KLBMP1111</strain>
    </source>
</reference>
<gene>
    <name evidence="6" type="ORF">AOZ06_48635</name>
</gene>
<dbReference type="GO" id="GO:0003700">
    <property type="term" value="F:DNA-binding transcription factor activity"/>
    <property type="evidence" value="ECO:0007669"/>
    <property type="project" value="TreeGrafter"/>
</dbReference>
<evidence type="ECO:0000256" key="2">
    <source>
        <dbReference type="ARBA" id="ARBA00023125"/>
    </source>
</evidence>
<dbReference type="STRING" id="860235.AOZ06_48635"/>
<evidence type="ECO:0000256" key="4">
    <source>
        <dbReference type="PROSITE-ProRule" id="PRU00335"/>
    </source>
</evidence>
<dbReference type="PROSITE" id="PS50977">
    <property type="entry name" value="HTH_TETR_2"/>
    <property type="match status" value="1"/>
</dbReference>
<dbReference type="EMBL" id="CP012752">
    <property type="protein sequence ID" value="ALG13693.1"/>
    <property type="molecule type" value="Genomic_DNA"/>
</dbReference>
<keyword evidence="2 4" id="KW-0238">DNA-binding</keyword>
<dbReference type="Pfam" id="PF00440">
    <property type="entry name" value="TetR_N"/>
    <property type="match status" value="1"/>
</dbReference>